<organism evidence="1 2">
    <name type="scientific">Algoriphagus confluentis</name>
    <dbReference type="NCBI Taxonomy" id="1697556"/>
    <lineage>
        <taxon>Bacteria</taxon>
        <taxon>Pseudomonadati</taxon>
        <taxon>Bacteroidota</taxon>
        <taxon>Cytophagia</taxon>
        <taxon>Cytophagales</taxon>
        <taxon>Cyclobacteriaceae</taxon>
        <taxon>Algoriphagus</taxon>
    </lineage>
</organism>
<dbReference type="Proteomes" id="UP001338309">
    <property type="component" value="Unassembled WGS sequence"/>
</dbReference>
<evidence type="ECO:0000313" key="2">
    <source>
        <dbReference type="Proteomes" id="UP001338309"/>
    </source>
</evidence>
<accession>A0ABQ6PVU9</accession>
<comment type="caution">
    <text evidence="1">The sequence shown here is derived from an EMBL/GenBank/DDBJ whole genome shotgun (WGS) entry which is preliminary data.</text>
</comment>
<keyword evidence="2" id="KW-1185">Reference proteome</keyword>
<protein>
    <submittedName>
        <fullName evidence="1">Uncharacterized protein</fullName>
    </submittedName>
</protein>
<sequence length="107" mass="11761">MNGQMPWLTLMPEDFILYKLIIIVMKKLSLEMLRLSTNEILERSQMKKITGGYGSGGPCCIHLRSSSSGAYLGKSCDQSLEAARGAWFMGTHYSNGTYASGYCCASC</sequence>
<gene>
    <name evidence="1" type="ORF">Aconfl_39890</name>
</gene>
<reference evidence="1 2" key="1">
    <citation type="submission" date="2023-08" db="EMBL/GenBank/DDBJ databases">
        <title>Draft genome sequence of Algoriphagus confluentis.</title>
        <authorList>
            <person name="Takatani N."/>
            <person name="Hosokawa M."/>
            <person name="Sawabe T."/>
        </authorList>
    </citation>
    <scope>NUCLEOTIDE SEQUENCE [LARGE SCALE GENOMIC DNA]</scope>
    <source>
        <strain evidence="1 2">NBRC 111222</strain>
    </source>
</reference>
<name>A0ABQ6PVU9_9BACT</name>
<dbReference type="EMBL" id="BTPD01000017">
    <property type="protein sequence ID" value="GMQ31345.1"/>
    <property type="molecule type" value="Genomic_DNA"/>
</dbReference>
<proteinExistence type="predicted"/>
<evidence type="ECO:0000313" key="1">
    <source>
        <dbReference type="EMBL" id="GMQ31345.1"/>
    </source>
</evidence>